<sequence length="214" mass="24158">MPGNHALVFGASGITGWAIINELIQGYPDSNDFSKITALTNRPLSREQALWPESDKLQIVSGLDLLTSKGQEGLDEEMKSKVSDIETVSHVFFFAYIMDLDPVKECEINVQLLERAVTAVEHLSKNLKFVVLPTGTKAYGAHLIDKFPFKNNLPLTEDLPRIPEPYASQMFYYTQVDFLNKHCAGKDWSWCEIRPDVIIGFVPNNNIYCLPQHL</sequence>
<name>A0ACC3CVB2_9PEZI</name>
<feature type="non-terminal residue" evidence="1">
    <location>
        <position position="214"/>
    </location>
</feature>
<protein>
    <submittedName>
        <fullName evidence="1">Uncharacterized protein</fullName>
    </submittedName>
</protein>
<accession>A0ACC3CVB2</accession>
<proteinExistence type="predicted"/>
<dbReference type="Proteomes" id="UP001186974">
    <property type="component" value="Unassembled WGS sequence"/>
</dbReference>
<gene>
    <name evidence="1" type="ORF">LTS18_014289</name>
</gene>
<dbReference type="EMBL" id="JAWDJW010010874">
    <property type="protein sequence ID" value="KAK3045222.1"/>
    <property type="molecule type" value="Genomic_DNA"/>
</dbReference>
<comment type="caution">
    <text evidence="1">The sequence shown here is derived from an EMBL/GenBank/DDBJ whole genome shotgun (WGS) entry which is preliminary data.</text>
</comment>
<evidence type="ECO:0000313" key="1">
    <source>
        <dbReference type="EMBL" id="KAK3045222.1"/>
    </source>
</evidence>
<keyword evidence="2" id="KW-1185">Reference proteome</keyword>
<reference evidence="1" key="1">
    <citation type="submission" date="2024-09" db="EMBL/GenBank/DDBJ databases">
        <title>Black Yeasts Isolated from many extreme environments.</title>
        <authorList>
            <person name="Coleine C."/>
            <person name="Stajich J.E."/>
            <person name="Selbmann L."/>
        </authorList>
    </citation>
    <scope>NUCLEOTIDE SEQUENCE</scope>
    <source>
        <strain evidence="1">CCFEE 5737</strain>
    </source>
</reference>
<evidence type="ECO:0000313" key="2">
    <source>
        <dbReference type="Proteomes" id="UP001186974"/>
    </source>
</evidence>
<organism evidence="1 2">
    <name type="scientific">Coniosporium uncinatum</name>
    <dbReference type="NCBI Taxonomy" id="93489"/>
    <lineage>
        <taxon>Eukaryota</taxon>
        <taxon>Fungi</taxon>
        <taxon>Dikarya</taxon>
        <taxon>Ascomycota</taxon>
        <taxon>Pezizomycotina</taxon>
        <taxon>Dothideomycetes</taxon>
        <taxon>Dothideomycetes incertae sedis</taxon>
        <taxon>Coniosporium</taxon>
    </lineage>
</organism>